<dbReference type="EMBL" id="JAUSVF010000001">
    <property type="protein sequence ID" value="MDQ0319613.1"/>
    <property type="molecule type" value="Genomic_DNA"/>
</dbReference>
<dbReference type="Gene3D" id="3.20.20.80">
    <property type="entry name" value="Glycosidases"/>
    <property type="match status" value="1"/>
</dbReference>
<organism evidence="3 4">
    <name type="scientific">Pararhizobium capsulatum DSM 1112</name>
    <dbReference type="NCBI Taxonomy" id="1121113"/>
    <lineage>
        <taxon>Bacteria</taxon>
        <taxon>Pseudomonadati</taxon>
        <taxon>Pseudomonadota</taxon>
        <taxon>Alphaproteobacteria</taxon>
        <taxon>Hyphomicrobiales</taxon>
        <taxon>Rhizobiaceae</taxon>
        <taxon>Rhizobium/Agrobacterium group</taxon>
        <taxon>Pararhizobium</taxon>
    </lineage>
</organism>
<dbReference type="Pfam" id="PF13550">
    <property type="entry name" value="Phage-tail_3"/>
    <property type="match status" value="1"/>
</dbReference>
<evidence type="ECO:0000259" key="2">
    <source>
        <dbReference type="Pfam" id="PF13550"/>
    </source>
</evidence>
<gene>
    <name evidence="3" type="ORF">QO002_001751</name>
</gene>
<feature type="domain" description="GTA TIM-barrel-like" evidence="1">
    <location>
        <begin position="5"/>
        <end position="163"/>
    </location>
</feature>
<proteinExistence type="predicted"/>
<evidence type="ECO:0000313" key="4">
    <source>
        <dbReference type="Proteomes" id="UP001230207"/>
    </source>
</evidence>
<dbReference type="Pfam" id="PF13547">
    <property type="entry name" value="GTA_TIM"/>
    <property type="match status" value="1"/>
</dbReference>
<comment type="caution">
    <text evidence="3">The sequence shown here is derived from an EMBL/GenBank/DDBJ whole genome shotgun (WGS) entry which is preliminary data.</text>
</comment>
<protein>
    <recommendedName>
        <fullName evidence="5">Phage tail protein</fullName>
    </recommendedName>
</protein>
<evidence type="ECO:0000313" key="3">
    <source>
        <dbReference type="EMBL" id="MDQ0319613.1"/>
    </source>
</evidence>
<keyword evidence="4" id="KW-1185">Reference proteome</keyword>
<evidence type="ECO:0000259" key="1">
    <source>
        <dbReference type="Pfam" id="PF13547"/>
    </source>
</evidence>
<dbReference type="InterPro" id="IPR032876">
    <property type="entry name" value="J_dom"/>
</dbReference>
<reference evidence="3 4" key="1">
    <citation type="submission" date="2023-07" db="EMBL/GenBank/DDBJ databases">
        <title>Genomic Encyclopedia of Type Strains, Phase IV (KMG-IV): sequencing the most valuable type-strain genomes for metagenomic binning, comparative biology and taxonomic classification.</title>
        <authorList>
            <person name="Goeker M."/>
        </authorList>
    </citation>
    <scope>NUCLEOTIDE SEQUENCE [LARGE SCALE GENOMIC DNA]</scope>
    <source>
        <strain evidence="3 4">DSM 1112</strain>
    </source>
</reference>
<sequence length="423" mass="46254">MHGVDAAAMQGMITGGEGFDWFYQDETDRRARVRTPITDGLAGKPWVYRYKDLESWWGNVHHDRIGGIELTGSTAWVPGSKPIWFTEVGCPAIDKGGNQPNVFVDPKSSENAVPYFSNGGRSDVVQRRFLEAHHAHWAEADGPVDPDHLFVWTWDARPMPAFPENTDLWADGDNWQKGHWLNGRLGAAGAGDVIRAVLADHGFADADTSGVTGDVTGYVQAEQASARDVLEPLMQALSIDAVEDGGTPRFRSRLKLAAKTSMIDVLAEDGDAAPYEETRRHGSDFAGEALIDFFDATADYGRATVRSRRAGVASERVLRLSPPAVLHEGMAAGAVEDVLKDHQAARRHVRFSLSPAASALEPGDVVGFEDGPEGRFIIERIEDGKMRRVEARAFQPSGNGGAVVPPTLDCVLRGWPRMHSHRW</sequence>
<dbReference type="Proteomes" id="UP001230207">
    <property type="component" value="Unassembled WGS sequence"/>
</dbReference>
<accession>A0ABU0BNW2</accession>
<feature type="domain" description="Tip attachment protein J" evidence="2">
    <location>
        <begin position="222"/>
        <end position="383"/>
    </location>
</feature>
<dbReference type="InterPro" id="IPR025195">
    <property type="entry name" value="GTA_TIM_dom"/>
</dbReference>
<evidence type="ECO:0008006" key="5">
    <source>
        <dbReference type="Google" id="ProtNLM"/>
    </source>
</evidence>
<name>A0ABU0BNW2_9HYPH</name>